<proteinExistence type="predicted"/>
<accession>A0A4V3SHK2</accession>
<evidence type="ECO:0000313" key="3">
    <source>
        <dbReference type="EMBL" id="TGZ76584.1"/>
    </source>
</evidence>
<reference evidence="3 4" key="1">
    <citation type="submission" date="2019-04" db="EMBL/GenBank/DDBJ databases">
        <title>Comparative genomics and transcriptomics to analyze fruiting body development in filamentous ascomycetes.</title>
        <authorList>
            <consortium name="DOE Joint Genome Institute"/>
            <person name="Lutkenhaus R."/>
            <person name="Traeger S."/>
            <person name="Breuer J."/>
            <person name="Kuo A."/>
            <person name="Lipzen A."/>
            <person name="Pangilinan J."/>
            <person name="Dilworth D."/>
            <person name="Sandor L."/>
            <person name="Poggeler S."/>
            <person name="Barry K."/>
            <person name="Grigoriev I.V."/>
            <person name="Nowrousian M."/>
        </authorList>
    </citation>
    <scope>NUCLEOTIDE SEQUENCE [LARGE SCALE GENOMIC DNA]</scope>
    <source>
        <strain evidence="3 4">CBS 389.68</strain>
    </source>
</reference>
<feature type="region of interest" description="Disordered" evidence="1">
    <location>
        <begin position="1"/>
        <end position="25"/>
    </location>
</feature>
<dbReference type="Proteomes" id="UP000298138">
    <property type="component" value="Unassembled WGS sequence"/>
</dbReference>
<gene>
    <name evidence="3" type="ORF">EX30DRAFT_242884</name>
</gene>
<dbReference type="AlphaFoldDB" id="A0A4V3SHK2"/>
<keyword evidence="2" id="KW-0812">Transmembrane</keyword>
<dbReference type="EMBL" id="ML220172">
    <property type="protein sequence ID" value="TGZ76584.1"/>
    <property type="molecule type" value="Genomic_DNA"/>
</dbReference>
<feature type="transmembrane region" description="Helical" evidence="2">
    <location>
        <begin position="43"/>
        <end position="66"/>
    </location>
</feature>
<name>A0A4V3SHK2_9PEZI</name>
<dbReference type="InParanoid" id="A0A4V3SHK2"/>
<organism evidence="3 4">
    <name type="scientific">Ascodesmis nigricans</name>
    <dbReference type="NCBI Taxonomy" id="341454"/>
    <lineage>
        <taxon>Eukaryota</taxon>
        <taxon>Fungi</taxon>
        <taxon>Dikarya</taxon>
        <taxon>Ascomycota</taxon>
        <taxon>Pezizomycotina</taxon>
        <taxon>Pezizomycetes</taxon>
        <taxon>Pezizales</taxon>
        <taxon>Ascodesmidaceae</taxon>
        <taxon>Ascodesmis</taxon>
    </lineage>
</organism>
<keyword evidence="2" id="KW-0472">Membrane</keyword>
<evidence type="ECO:0000256" key="2">
    <source>
        <dbReference type="SAM" id="Phobius"/>
    </source>
</evidence>
<protein>
    <submittedName>
        <fullName evidence="3">Uncharacterized protein</fullName>
    </submittedName>
</protein>
<feature type="compositionally biased region" description="Polar residues" evidence="1">
    <location>
        <begin position="12"/>
        <end position="25"/>
    </location>
</feature>
<evidence type="ECO:0000313" key="4">
    <source>
        <dbReference type="Proteomes" id="UP000298138"/>
    </source>
</evidence>
<keyword evidence="4" id="KW-1185">Reference proteome</keyword>
<feature type="compositionally biased region" description="Basic residues" evidence="1">
    <location>
        <begin position="1"/>
        <end position="11"/>
    </location>
</feature>
<keyword evidence="2" id="KW-1133">Transmembrane helix</keyword>
<evidence type="ECO:0000256" key="1">
    <source>
        <dbReference type="SAM" id="MobiDB-lite"/>
    </source>
</evidence>
<sequence length="91" mass="10450">MPVCRKHKCRTTHQPSPTHRPTNQSTPLRYLSVLRLPVRCRQFHVLVVVLVLVLFLAHCMSCLFPFPAPFPFPLPRCVNRDLPGRGQVCYG</sequence>